<evidence type="ECO:0000256" key="5">
    <source>
        <dbReference type="ARBA" id="ARBA00023136"/>
    </source>
</evidence>
<comment type="subcellular location">
    <subcellularLocation>
        <location evidence="1">Cell membrane</location>
        <topology evidence="1">Multi-pass membrane protein</topology>
    </subcellularLocation>
</comment>
<dbReference type="GeneID" id="59148951"/>
<feature type="transmembrane region" description="Helical" evidence="6">
    <location>
        <begin position="65"/>
        <end position="88"/>
    </location>
</feature>
<keyword evidence="5 6" id="KW-0472">Membrane</keyword>
<feature type="transmembrane region" description="Helical" evidence="6">
    <location>
        <begin position="226"/>
        <end position="247"/>
    </location>
</feature>
<evidence type="ECO:0000256" key="4">
    <source>
        <dbReference type="ARBA" id="ARBA00022989"/>
    </source>
</evidence>
<dbReference type="AlphaFoldDB" id="A0A7L9FL47"/>
<evidence type="ECO:0000256" key="2">
    <source>
        <dbReference type="ARBA" id="ARBA00022475"/>
    </source>
</evidence>
<keyword evidence="2" id="KW-1003">Cell membrane</keyword>
<dbReference type="EMBL" id="CP062310">
    <property type="protein sequence ID" value="QOJ79555.1"/>
    <property type="molecule type" value="Genomic_DNA"/>
</dbReference>
<proteinExistence type="predicted"/>
<keyword evidence="4 6" id="KW-1133">Transmembrane helix</keyword>
<evidence type="ECO:0000256" key="1">
    <source>
        <dbReference type="ARBA" id="ARBA00004651"/>
    </source>
</evidence>
<dbReference type="PANTHER" id="PTHR35402">
    <property type="entry name" value="INTEGRAL MEMBRANE PROTEIN-RELATED"/>
    <property type="match status" value="1"/>
</dbReference>
<dbReference type="Proteomes" id="UP000594121">
    <property type="component" value="Chromosome"/>
</dbReference>
<dbReference type="InParanoid" id="A0A7L9FL47"/>
<feature type="domain" description="Type II secretion system protein GspF" evidence="7">
    <location>
        <begin position="109"/>
        <end position="235"/>
    </location>
</feature>
<dbReference type="InterPro" id="IPR018076">
    <property type="entry name" value="T2SS_GspF_dom"/>
</dbReference>
<evidence type="ECO:0000313" key="8">
    <source>
        <dbReference type="EMBL" id="QOJ79555.1"/>
    </source>
</evidence>
<evidence type="ECO:0000259" key="7">
    <source>
        <dbReference type="Pfam" id="PF00482"/>
    </source>
</evidence>
<dbReference type="Pfam" id="PF00482">
    <property type="entry name" value="T2SSF"/>
    <property type="match status" value="1"/>
</dbReference>
<evidence type="ECO:0000256" key="6">
    <source>
        <dbReference type="SAM" id="Phobius"/>
    </source>
</evidence>
<name>A0A7L9FL47_9CREN</name>
<reference evidence="8 9" key="1">
    <citation type="submission" date="2020-10" db="EMBL/GenBank/DDBJ databases">
        <title>Thermofilum lucidum 3507LT sp. nov. a novel member of Thermofilaceae family isolated from Chile hot spring, and proposal of description order Thermofilales.</title>
        <authorList>
            <person name="Zayulina K.S."/>
            <person name="Elcheninov A.G."/>
            <person name="Toshchakov S.V."/>
            <person name="Kublanov I.V."/>
        </authorList>
    </citation>
    <scope>NUCLEOTIDE SEQUENCE [LARGE SCALE GENOMIC DNA]</scope>
    <source>
        <strain evidence="8 9">3507LT</strain>
    </source>
</reference>
<protein>
    <submittedName>
        <fullName evidence="8">Type II secretion system F family protein</fullName>
    </submittedName>
</protein>
<keyword evidence="9" id="KW-1185">Reference proteome</keyword>
<dbReference type="RefSeq" id="WP_192819527.1">
    <property type="nucleotide sequence ID" value="NZ_CP062310.1"/>
</dbReference>
<dbReference type="KEGG" id="thel:IG193_03605"/>
<feature type="transmembrane region" description="Helical" evidence="6">
    <location>
        <begin position="39"/>
        <end position="59"/>
    </location>
</feature>
<accession>A0A7L9FL47</accession>
<evidence type="ECO:0000256" key="3">
    <source>
        <dbReference type="ARBA" id="ARBA00022692"/>
    </source>
</evidence>
<organism evidence="8 9">
    <name type="scientific">Infirmifilum lucidum</name>
    <dbReference type="NCBI Taxonomy" id="2776706"/>
    <lineage>
        <taxon>Archaea</taxon>
        <taxon>Thermoproteota</taxon>
        <taxon>Thermoprotei</taxon>
        <taxon>Thermofilales</taxon>
        <taxon>Thermofilaceae</taxon>
        <taxon>Infirmifilum</taxon>
    </lineage>
</organism>
<sequence>MIESLTARFLQLAEPFRQYYERAGFNDPFETYILNVARALVLLLITSAVVLTLIHVSLFNMNPLLALPASLLLTFATTAIFTGLALYYPVYRTYSRRVSIEKDLPFTVAYMASLASSGMGLERLLERVAVYETNRELRRELFLTLRDIKALGLDTLTALARLASRSPSALLSSFILALREAYATSGDLKSVLMHYAKLMLDEKTQRLRSLVNTLSMLAEVYTTMMVAAPLMFITMLIVMNVLGGGVLGLSPDILILVLTFIVIPFSALGIYIAIDGLMSRV</sequence>
<dbReference type="GO" id="GO:0005886">
    <property type="term" value="C:plasma membrane"/>
    <property type="evidence" value="ECO:0007669"/>
    <property type="project" value="UniProtKB-SubCell"/>
</dbReference>
<evidence type="ECO:0000313" key="9">
    <source>
        <dbReference type="Proteomes" id="UP000594121"/>
    </source>
</evidence>
<gene>
    <name evidence="8" type="ORF">IG193_03605</name>
</gene>
<feature type="transmembrane region" description="Helical" evidence="6">
    <location>
        <begin position="253"/>
        <end position="274"/>
    </location>
</feature>
<keyword evidence="3 6" id="KW-0812">Transmembrane</keyword>
<dbReference type="InterPro" id="IPR056569">
    <property type="entry name" value="ArlJ-like"/>
</dbReference>